<evidence type="ECO:0000313" key="2">
    <source>
        <dbReference type="EMBL" id="ETS87852.1"/>
    </source>
</evidence>
<dbReference type="Proteomes" id="UP000030651">
    <property type="component" value="Unassembled WGS sequence"/>
</dbReference>
<organism evidence="2 3">
    <name type="scientific">Pestalotiopsis fici (strain W106-1 / CGMCC3.15140)</name>
    <dbReference type="NCBI Taxonomy" id="1229662"/>
    <lineage>
        <taxon>Eukaryota</taxon>
        <taxon>Fungi</taxon>
        <taxon>Dikarya</taxon>
        <taxon>Ascomycota</taxon>
        <taxon>Pezizomycotina</taxon>
        <taxon>Sordariomycetes</taxon>
        <taxon>Xylariomycetidae</taxon>
        <taxon>Amphisphaeriales</taxon>
        <taxon>Sporocadaceae</taxon>
        <taxon>Pestalotiopsis</taxon>
    </lineage>
</organism>
<dbReference type="InterPro" id="IPR012334">
    <property type="entry name" value="Pectin_lyas_fold"/>
</dbReference>
<dbReference type="InterPro" id="IPR024535">
    <property type="entry name" value="RHGA/B-epi-like_pectate_lyase"/>
</dbReference>
<dbReference type="AlphaFoldDB" id="W3XQR2"/>
<accession>W3XQR2</accession>
<dbReference type="EMBL" id="KI912109">
    <property type="protein sequence ID" value="ETS87852.1"/>
    <property type="molecule type" value="Genomic_DNA"/>
</dbReference>
<sequence length="139" mass="14849">MERRVPRTFEAYEDEAVGSFVHVKDFGATGDGTTDDTEAFQAALWGSSGKILFVDDGSYLLTSTVTVPLGTKMVGETCSQLVAYGSYFSDASNPNVMLKVGDAGEVGDIESSRKHSCINVSNAPMMLTELANSQASEVY</sequence>
<dbReference type="OrthoDB" id="4770746at2759"/>
<dbReference type="STRING" id="1229662.W3XQR2"/>
<dbReference type="eggNOG" id="ENOG502SINF">
    <property type="taxonomic scope" value="Eukaryota"/>
</dbReference>
<dbReference type="RefSeq" id="XP_007828452.1">
    <property type="nucleotide sequence ID" value="XM_007830261.1"/>
</dbReference>
<dbReference type="GeneID" id="19266693"/>
<dbReference type="Pfam" id="PF12708">
    <property type="entry name" value="Pect-lyase_RHGA_epim"/>
    <property type="match status" value="1"/>
</dbReference>
<dbReference type="InterPro" id="IPR011050">
    <property type="entry name" value="Pectin_lyase_fold/virulence"/>
</dbReference>
<feature type="domain" description="Rhamnogalacturonase A/B/Epimerase-like pectate lyase" evidence="1">
    <location>
        <begin position="20"/>
        <end position="77"/>
    </location>
</feature>
<reference evidence="3" key="1">
    <citation type="journal article" date="2015" name="BMC Genomics">
        <title>Genomic and transcriptomic analysis of the endophytic fungus Pestalotiopsis fici reveals its lifestyle and high potential for synthesis of natural products.</title>
        <authorList>
            <person name="Wang X."/>
            <person name="Zhang X."/>
            <person name="Liu L."/>
            <person name="Xiang M."/>
            <person name="Wang W."/>
            <person name="Sun X."/>
            <person name="Che Y."/>
            <person name="Guo L."/>
            <person name="Liu G."/>
            <person name="Guo L."/>
            <person name="Wang C."/>
            <person name="Yin W.B."/>
            <person name="Stadler M."/>
            <person name="Zhang X."/>
            <person name="Liu X."/>
        </authorList>
    </citation>
    <scope>NUCLEOTIDE SEQUENCE [LARGE SCALE GENOMIC DNA]</scope>
    <source>
        <strain evidence="3">W106-1 / CGMCC3.15140</strain>
    </source>
</reference>
<dbReference type="Gene3D" id="2.160.20.10">
    <property type="entry name" value="Single-stranded right-handed beta-helix, Pectin lyase-like"/>
    <property type="match status" value="1"/>
</dbReference>
<name>W3XQR2_PESFW</name>
<keyword evidence="3" id="KW-1185">Reference proteome</keyword>
<dbReference type="InParanoid" id="W3XQR2"/>
<gene>
    <name evidence="2" type="ORF">PFICI_01680</name>
</gene>
<dbReference type="SUPFAM" id="SSF51126">
    <property type="entry name" value="Pectin lyase-like"/>
    <property type="match status" value="1"/>
</dbReference>
<proteinExistence type="predicted"/>
<dbReference type="HOGENOM" id="CLU_1845787_0_0_1"/>
<protein>
    <recommendedName>
        <fullName evidence="1">Rhamnogalacturonase A/B/Epimerase-like pectate lyase domain-containing protein</fullName>
    </recommendedName>
</protein>
<evidence type="ECO:0000313" key="3">
    <source>
        <dbReference type="Proteomes" id="UP000030651"/>
    </source>
</evidence>
<evidence type="ECO:0000259" key="1">
    <source>
        <dbReference type="Pfam" id="PF12708"/>
    </source>
</evidence>
<dbReference type="KEGG" id="pfy:PFICI_01680"/>